<dbReference type="InterPro" id="IPR036965">
    <property type="entry name" value="Terpene_synth_N_sf"/>
</dbReference>
<dbReference type="AlphaFoldDB" id="A0AAD1YXA4"/>
<dbReference type="InterPro" id="IPR044814">
    <property type="entry name" value="Terpene_cyclase_plant_C1"/>
</dbReference>
<evidence type="ECO:0000256" key="2">
    <source>
        <dbReference type="ARBA" id="ARBA00022723"/>
    </source>
</evidence>
<dbReference type="Pfam" id="PF01397">
    <property type="entry name" value="Terpene_synth"/>
    <property type="match status" value="1"/>
</dbReference>
<proteinExistence type="predicted"/>
<dbReference type="Pfam" id="PF03936">
    <property type="entry name" value="Terpene_synth_C"/>
    <property type="match status" value="1"/>
</dbReference>
<dbReference type="SUPFAM" id="SSF48239">
    <property type="entry name" value="Terpenoid cyclases/Protein prenyltransferases"/>
    <property type="match status" value="1"/>
</dbReference>
<keyword evidence="2" id="KW-0479">Metal-binding</keyword>
<comment type="cofactor">
    <cofactor evidence="1">
        <name>Mg(2+)</name>
        <dbReference type="ChEBI" id="CHEBI:18420"/>
    </cofactor>
</comment>
<keyword evidence="7" id="KW-1185">Reference proteome</keyword>
<dbReference type="FunFam" id="1.50.10.130:FF:000001">
    <property type="entry name" value="Isoprene synthase, chloroplastic"/>
    <property type="match status" value="1"/>
</dbReference>
<dbReference type="Proteomes" id="UP000834106">
    <property type="component" value="Chromosome 4"/>
</dbReference>
<dbReference type="GO" id="GO:0016102">
    <property type="term" value="P:diterpenoid biosynthetic process"/>
    <property type="evidence" value="ECO:0007669"/>
    <property type="project" value="InterPro"/>
</dbReference>
<evidence type="ECO:0000256" key="3">
    <source>
        <dbReference type="ARBA" id="ARBA00022842"/>
    </source>
</evidence>
<keyword evidence="3" id="KW-0460">Magnesium</keyword>
<dbReference type="GO" id="GO:0010333">
    <property type="term" value="F:terpene synthase activity"/>
    <property type="evidence" value="ECO:0007669"/>
    <property type="project" value="InterPro"/>
</dbReference>
<reference evidence="6" key="1">
    <citation type="submission" date="2023-05" db="EMBL/GenBank/DDBJ databases">
        <authorList>
            <person name="Huff M."/>
        </authorList>
    </citation>
    <scope>NUCLEOTIDE SEQUENCE</scope>
</reference>
<dbReference type="InterPro" id="IPR001906">
    <property type="entry name" value="Terpene_synth_N"/>
</dbReference>
<evidence type="ECO:0000313" key="6">
    <source>
        <dbReference type="EMBL" id="CAI9759047.1"/>
    </source>
</evidence>
<dbReference type="CDD" id="cd00684">
    <property type="entry name" value="Terpene_cyclase_plant_C1"/>
    <property type="match status" value="1"/>
</dbReference>
<dbReference type="InterPro" id="IPR005630">
    <property type="entry name" value="Terpene_synthase_metal-bd"/>
</dbReference>
<dbReference type="InterPro" id="IPR008930">
    <property type="entry name" value="Terpenoid_cyclase/PrenylTrfase"/>
</dbReference>
<dbReference type="SUPFAM" id="SSF48576">
    <property type="entry name" value="Terpenoid synthases"/>
    <property type="match status" value="1"/>
</dbReference>
<dbReference type="FunFam" id="1.10.600.10:FF:000007">
    <property type="entry name" value="Isoprene synthase, chloroplastic"/>
    <property type="match status" value="1"/>
</dbReference>
<dbReference type="SFLD" id="SFLDG01604">
    <property type="entry name" value="Terpene_Cyclase_Like_1_C_Termi"/>
    <property type="match status" value="1"/>
</dbReference>
<dbReference type="GO" id="GO:0000287">
    <property type="term" value="F:magnesium ion binding"/>
    <property type="evidence" value="ECO:0007669"/>
    <property type="project" value="InterPro"/>
</dbReference>
<dbReference type="EMBL" id="OU503039">
    <property type="protein sequence ID" value="CAI9759047.1"/>
    <property type="molecule type" value="Genomic_DNA"/>
</dbReference>
<sequence length="544" mass="63675">MAINSCNQTEIRRSGNYKPPIWEFDFVQSLSNEYLGERYVRRVSELKMQVKMMLDEAMEPLDQLELIDNLQRLGLSYHFEYEIKHILTKYRENHEPRNKNLYAAALEFRLLRQHGFNVSQEIFDCFKNEKGDFKPSLSEDSKGLVQLYEASFLSTEDETTLEVAREFTIKHLQDQIVDQDFALLVQHALELPLHRTIPRAEARWFINVYGKNSDMNPILLEFAKLDFNLVQATYQQELKQVSRWWKRTCLAEKLPFARDRLVECFFCTIGGLFEPQHKLCRTILTKVMCLLTIIDDIYDVYGTLEELELFTCALERWDVNTIEQLPDYMQICYLAVINFINEIAYDVLKGEGLLIIPYLRKVWTDICKAYLQEAKWYFNGYTPTLEEYMETARITISSHVIMSHAFFCVTNPIEKEAVEYLQKYPGVLHWLATILRLSDDLATSSDELERGDVSTSIQCYMNETGASEDEARKHASFLIREAWKKLNKDQNVDSPFSQTFVGIAINFARMAHHLYEHGDGIGKQNPEIKNRMLKLLFEPIPLED</sequence>
<organism evidence="6 7">
    <name type="scientific">Fraxinus pennsylvanica</name>
    <dbReference type="NCBI Taxonomy" id="56036"/>
    <lineage>
        <taxon>Eukaryota</taxon>
        <taxon>Viridiplantae</taxon>
        <taxon>Streptophyta</taxon>
        <taxon>Embryophyta</taxon>
        <taxon>Tracheophyta</taxon>
        <taxon>Spermatophyta</taxon>
        <taxon>Magnoliopsida</taxon>
        <taxon>eudicotyledons</taxon>
        <taxon>Gunneridae</taxon>
        <taxon>Pentapetalae</taxon>
        <taxon>asterids</taxon>
        <taxon>lamiids</taxon>
        <taxon>Lamiales</taxon>
        <taxon>Oleaceae</taxon>
        <taxon>Oleeae</taxon>
        <taxon>Fraxinus</taxon>
    </lineage>
</organism>
<dbReference type="Gene3D" id="1.50.10.130">
    <property type="entry name" value="Terpene synthase, N-terminal domain"/>
    <property type="match status" value="1"/>
</dbReference>
<dbReference type="PANTHER" id="PTHR31225">
    <property type="entry name" value="OS04G0344100 PROTEIN-RELATED"/>
    <property type="match status" value="1"/>
</dbReference>
<evidence type="ECO:0000256" key="1">
    <source>
        <dbReference type="ARBA" id="ARBA00001946"/>
    </source>
</evidence>
<evidence type="ECO:0000259" key="5">
    <source>
        <dbReference type="Pfam" id="PF03936"/>
    </source>
</evidence>
<evidence type="ECO:0000313" key="7">
    <source>
        <dbReference type="Proteomes" id="UP000834106"/>
    </source>
</evidence>
<dbReference type="InterPro" id="IPR034741">
    <property type="entry name" value="Terpene_cyclase-like_1_C"/>
</dbReference>
<evidence type="ECO:0000259" key="4">
    <source>
        <dbReference type="Pfam" id="PF01397"/>
    </source>
</evidence>
<protein>
    <submittedName>
        <fullName evidence="6">Uncharacterized protein</fullName>
    </submittedName>
</protein>
<dbReference type="PANTHER" id="PTHR31225:SF9">
    <property type="entry name" value="TERPENE SYNTHASE 10"/>
    <property type="match status" value="1"/>
</dbReference>
<dbReference type="Gene3D" id="1.10.600.10">
    <property type="entry name" value="Farnesyl Diphosphate Synthase"/>
    <property type="match status" value="1"/>
</dbReference>
<dbReference type="SFLD" id="SFLDG01019">
    <property type="entry name" value="Terpene_Cyclase_Like_1_C_Termi"/>
    <property type="match status" value="1"/>
</dbReference>
<name>A0AAD1YXA4_9LAMI</name>
<accession>A0AAD1YXA4</accession>
<gene>
    <name evidence="6" type="ORF">FPE_LOCUS6477</name>
</gene>
<feature type="domain" description="Terpene synthase metal-binding" evidence="5">
    <location>
        <begin position="248"/>
        <end position="485"/>
    </location>
</feature>
<dbReference type="SFLD" id="SFLDS00005">
    <property type="entry name" value="Isoprenoid_Synthase_Type_I"/>
    <property type="match status" value="1"/>
</dbReference>
<dbReference type="InterPro" id="IPR008949">
    <property type="entry name" value="Isoprenoid_synthase_dom_sf"/>
</dbReference>
<dbReference type="InterPro" id="IPR050148">
    <property type="entry name" value="Terpene_synthase-like"/>
</dbReference>
<feature type="domain" description="Terpene synthase N-terminal" evidence="4">
    <location>
        <begin position="21"/>
        <end position="189"/>
    </location>
</feature>